<organism evidence="7 8">
    <name type="scientific">Clostridium symbiosum</name>
    <name type="common">Bacteroides symbiosus</name>
    <dbReference type="NCBI Taxonomy" id="1512"/>
    <lineage>
        <taxon>Bacteria</taxon>
        <taxon>Bacillati</taxon>
        <taxon>Bacillota</taxon>
        <taxon>Clostridia</taxon>
        <taxon>Lachnospirales</taxon>
        <taxon>Lachnospiraceae</taxon>
        <taxon>Otoolea</taxon>
    </lineage>
</organism>
<reference evidence="7" key="1">
    <citation type="submission" date="2023-01" db="EMBL/GenBank/DDBJ databases">
        <title>Human gut microbiome strain richness.</title>
        <authorList>
            <person name="Chen-Liaw A."/>
        </authorList>
    </citation>
    <scope>NUCLEOTIDE SEQUENCE</scope>
    <source>
        <strain evidence="7">B1_m1001713B170214d0_201011</strain>
    </source>
</reference>
<protein>
    <submittedName>
        <fullName evidence="7">Divalent metal cation transporter</fullName>
    </submittedName>
</protein>
<keyword evidence="3 6" id="KW-0812">Transmembrane</keyword>
<dbReference type="GO" id="GO:0005384">
    <property type="term" value="F:manganese ion transmembrane transporter activity"/>
    <property type="evidence" value="ECO:0007669"/>
    <property type="project" value="TreeGrafter"/>
</dbReference>
<feature type="transmembrane region" description="Helical" evidence="6">
    <location>
        <begin position="237"/>
        <end position="262"/>
    </location>
</feature>
<comment type="caution">
    <text evidence="7">The sequence shown here is derived from an EMBL/GenBank/DDBJ whole genome shotgun (WGS) entry which is preliminary data.</text>
</comment>
<dbReference type="PRINTS" id="PR00447">
    <property type="entry name" value="NATRESASSCMP"/>
</dbReference>
<feature type="transmembrane region" description="Helical" evidence="6">
    <location>
        <begin position="6"/>
        <end position="24"/>
    </location>
</feature>
<feature type="transmembrane region" description="Helical" evidence="6">
    <location>
        <begin position="145"/>
        <end position="164"/>
    </location>
</feature>
<feature type="transmembrane region" description="Helical" evidence="6">
    <location>
        <begin position="83"/>
        <end position="100"/>
    </location>
</feature>
<dbReference type="PANTHER" id="PTHR11706:SF33">
    <property type="entry name" value="NATURAL RESISTANCE-ASSOCIATED MACROPHAGE PROTEIN 2"/>
    <property type="match status" value="1"/>
</dbReference>
<evidence type="ECO:0000256" key="2">
    <source>
        <dbReference type="ARBA" id="ARBA00022448"/>
    </source>
</evidence>
<dbReference type="RefSeq" id="WP_243133768.1">
    <property type="nucleotide sequence ID" value="NZ_CACRUA010000016.1"/>
</dbReference>
<evidence type="ECO:0000256" key="6">
    <source>
        <dbReference type="SAM" id="Phobius"/>
    </source>
</evidence>
<dbReference type="AlphaFoldDB" id="A0AAW6AT75"/>
<dbReference type="GO" id="GO:0034755">
    <property type="term" value="P:iron ion transmembrane transport"/>
    <property type="evidence" value="ECO:0007669"/>
    <property type="project" value="TreeGrafter"/>
</dbReference>
<evidence type="ECO:0000313" key="7">
    <source>
        <dbReference type="EMBL" id="MDB1999660.1"/>
    </source>
</evidence>
<dbReference type="InterPro" id="IPR001046">
    <property type="entry name" value="NRAMP_fam"/>
</dbReference>
<keyword evidence="2" id="KW-0813">Transport</keyword>
<evidence type="ECO:0000313" key="8">
    <source>
        <dbReference type="Proteomes" id="UP001300871"/>
    </source>
</evidence>
<feature type="transmembrane region" description="Helical" evidence="6">
    <location>
        <begin position="107"/>
        <end position="125"/>
    </location>
</feature>
<dbReference type="GO" id="GO:0005886">
    <property type="term" value="C:plasma membrane"/>
    <property type="evidence" value="ECO:0007669"/>
    <property type="project" value="TreeGrafter"/>
</dbReference>
<feature type="transmembrane region" description="Helical" evidence="6">
    <location>
        <begin position="298"/>
        <end position="321"/>
    </location>
</feature>
<gene>
    <name evidence="7" type="ORF">PM006_05560</name>
</gene>
<evidence type="ECO:0000256" key="3">
    <source>
        <dbReference type="ARBA" id="ARBA00022692"/>
    </source>
</evidence>
<name>A0AAW6AT75_CLOSY</name>
<keyword evidence="4 6" id="KW-1133">Transmembrane helix</keyword>
<evidence type="ECO:0000256" key="4">
    <source>
        <dbReference type="ARBA" id="ARBA00022989"/>
    </source>
</evidence>
<feature type="transmembrane region" description="Helical" evidence="6">
    <location>
        <begin position="274"/>
        <end position="292"/>
    </location>
</feature>
<dbReference type="Pfam" id="PF01566">
    <property type="entry name" value="Nramp"/>
    <property type="match status" value="1"/>
</dbReference>
<accession>A0AAW6AT75</accession>
<dbReference type="GO" id="GO:0015086">
    <property type="term" value="F:cadmium ion transmembrane transporter activity"/>
    <property type="evidence" value="ECO:0007669"/>
    <property type="project" value="TreeGrafter"/>
</dbReference>
<evidence type="ECO:0000256" key="5">
    <source>
        <dbReference type="ARBA" id="ARBA00023136"/>
    </source>
</evidence>
<dbReference type="PANTHER" id="PTHR11706">
    <property type="entry name" value="SOLUTE CARRIER PROTEIN FAMILY 11 MEMBER"/>
    <property type="match status" value="1"/>
</dbReference>
<feature type="transmembrane region" description="Helical" evidence="6">
    <location>
        <begin position="184"/>
        <end position="205"/>
    </location>
</feature>
<feature type="transmembrane region" description="Helical" evidence="6">
    <location>
        <begin position="45"/>
        <end position="63"/>
    </location>
</feature>
<feature type="transmembrane region" description="Helical" evidence="6">
    <location>
        <begin position="333"/>
        <end position="357"/>
    </location>
</feature>
<evidence type="ECO:0000256" key="1">
    <source>
        <dbReference type="ARBA" id="ARBA00004141"/>
    </source>
</evidence>
<comment type="subcellular location">
    <subcellularLocation>
        <location evidence="1">Membrane</location>
        <topology evidence="1">Multi-pass membrane protein</topology>
    </subcellularLocation>
</comment>
<sequence length="358" mass="38249">MDYRFFFFSVMLLQGMSAKLGILTQKGLAENIVDTFASRPVLKKIIVWVIAISLTLGGFAYAGGDLTGTSIGLSALTGIPANYIAPVWGIIILVIVTLHDIKWLEKLLCVCVGFMALFFILTMFVVKPDFGAVSAGMVPYVPKGSLIYCLSLIGTTIGPQNIFIHSVSAKRTWNKPEQLALSRFDIGLTMGTGALITIAVLVTSATTMPGYTVQSAADIAIQLEPLLGSFAKTFLCLGLVAAGFSSAIITPLGVSYVLGGFFGWETDRSDKRYFWTNILVITFGIFIAATGYNPLSIIIAAQAFNGAVLPLVVITLVYITSQKSVLGNYANNIWSKIAGALVGLITIILGVTSIISIF</sequence>
<dbReference type="Proteomes" id="UP001300871">
    <property type="component" value="Unassembled WGS sequence"/>
</dbReference>
<dbReference type="GeneID" id="57970940"/>
<dbReference type="EMBL" id="JAQLGM010000009">
    <property type="protein sequence ID" value="MDB1999660.1"/>
    <property type="molecule type" value="Genomic_DNA"/>
</dbReference>
<proteinExistence type="predicted"/>
<keyword evidence="5 6" id="KW-0472">Membrane</keyword>